<protein>
    <recommendedName>
        <fullName evidence="5">Patatin</fullName>
        <ecNumber evidence="5">3.1.1.-</ecNumber>
    </recommendedName>
</protein>
<evidence type="ECO:0000313" key="9">
    <source>
        <dbReference type="Proteomes" id="UP000501690"/>
    </source>
</evidence>
<feature type="short sequence motif" description="GXSXG" evidence="4">
    <location>
        <begin position="65"/>
        <end position="69"/>
    </location>
</feature>
<feature type="domain" description="PNPLA" evidence="7">
    <location>
        <begin position="733"/>
        <end position="921"/>
    </location>
</feature>
<name>A0A4D6MTW0_VIGUN</name>
<evidence type="ECO:0000256" key="1">
    <source>
        <dbReference type="ARBA" id="ARBA00010240"/>
    </source>
</evidence>
<feature type="chain" id="PRO_5020025634" description="Patatin" evidence="6">
    <location>
        <begin position="22"/>
        <end position="1083"/>
    </location>
</feature>
<feature type="active site" description="Proton acceptor" evidence="4">
    <location>
        <position position="557"/>
    </location>
</feature>
<comment type="similarity">
    <text evidence="1 5">Belongs to the patatin family.</text>
</comment>
<accession>A0A4D6MTW0</accession>
<keyword evidence="3 4" id="KW-0443">Lipid metabolism</keyword>
<gene>
    <name evidence="8" type="ORF">DEO72_LG8g2894</name>
</gene>
<feature type="signal peptide" evidence="6">
    <location>
        <begin position="1"/>
        <end position="21"/>
    </location>
</feature>
<comment type="domain">
    <text evidence="5">The nitrogen atoms of the two glycine residues in the GGXR motif define the oxyanion hole, and stabilize the oxyanion that forms during the nucleophilic attack by the catalytic serine during substrate cleavage.</text>
</comment>
<proteinExistence type="inferred from homology"/>
<dbReference type="InterPro" id="IPR002641">
    <property type="entry name" value="PNPLA_dom"/>
</dbReference>
<dbReference type="InterPro" id="IPR016035">
    <property type="entry name" value="Acyl_Trfase/lysoPLipase"/>
</dbReference>
<dbReference type="SUPFAM" id="SSF52151">
    <property type="entry name" value="FabD/lysophospholipase-like"/>
    <property type="match status" value="3"/>
</dbReference>
<dbReference type="PANTHER" id="PTHR32176:SF33">
    <property type="entry name" value="PATATIN"/>
    <property type="match status" value="1"/>
</dbReference>
<dbReference type="FunFam" id="3.40.1090.10:FF:000061">
    <property type="entry name" value="Patatin"/>
    <property type="match status" value="3"/>
</dbReference>
<feature type="active site" description="Proton acceptor" evidence="4">
    <location>
        <position position="908"/>
    </location>
</feature>
<comment type="caution">
    <text evidence="4">Lacks conserved residue(s) required for the propagation of feature annotation.</text>
</comment>
<dbReference type="Gene3D" id="3.40.1090.10">
    <property type="entry name" value="Cytosolic phospholipase A2 catalytic domain"/>
    <property type="match status" value="3"/>
</dbReference>
<feature type="short sequence motif" description="DGA/G" evidence="4">
    <location>
        <begin position="557"/>
        <end position="559"/>
    </location>
</feature>
<evidence type="ECO:0000256" key="6">
    <source>
        <dbReference type="SAM" id="SignalP"/>
    </source>
</evidence>
<feature type="domain" description="PNPLA" evidence="7">
    <location>
        <begin position="382"/>
        <end position="570"/>
    </location>
</feature>
<dbReference type="Proteomes" id="UP000501690">
    <property type="component" value="Linkage Group LG8"/>
</dbReference>
<evidence type="ECO:0000256" key="3">
    <source>
        <dbReference type="ARBA" id="ARBA00023098"/>
    </source>
</evidence>
<dbReference type="EC" id="3.1.1.-" evidence="5"/>
<feature type="active site" description="Nucleophile" evidence="4">
    <location>
        <position position="67"/>
    </location>
</feature>
<sequence length="1083" mass="120003">MAPFLLLLLVFSSQFMGGMNAKLPSPSYGNLITILSIDGGGIRGLIPAKWDKSALLADYFDVIAGTSTGGLMTALLAAPNPQDPTRPLLSTSQVIEFYQKYGPSIFKENRIWNNSFPGPKYDGKFLHNIAGELLQNTRLSETLTNVVIPTFDLKKLHPVVFSNFQLKTVPSFDAKLSDICIGTSAAPTYLPPYYFKNGDTEFNLIDGGVAATNPAMAALTEVIKQQKEKNPDMTPKNSKEKNKILLLSIGCGTAKAVGVDAQVAEHFSANQWAATGLAVGAYDYGNKDMTEFYISTVYPGLQSSDYYLRIQEYNLDPSMDALDNATAVNIKNLEKAGYKLLNEPVFRKNVNTFVPEEEPEWGTNAQALERLAEVLYTEKRLRTMRKKSMEKKGRPFIENKWDKSALLADYFDVIAGTSTGGLMTALLAAPNPQDPTRPLLSTSQVIEFYQKYGPSIFKENRIWNNSFPGPKYDGKFLHNIAGELLQNTRLSETLTNVVIPTFDLKKLHPVVFSNFQLKTVPSFDAKLSDICIGTSAAPTYLPPYYFKNGDTEFNLIDGGVAATNPAMAALTEVIKQQKEKNPDMTPKNSKEKNKILLLSIGCGTAKAVGVDAQVAEHFSANQWAATGLAVGAYDYGNKDMTEFYISTVYPGLQSSDYYLRIQEYNLDPSMDALDNATAVNIKNLEKAGYKLLNEPVFRKNVNTFVPEEEPEWGTNAQALERLAEVLYTEKRLRTMRKKSMEKKGRPFIENKWDKSALLADYFDVIAGTSTGGLMTALLAAPNPQDPTRPLLSTSQVIEFYQKYGPSIFKENRIWNNSFPGPKYDGKFLHNIAGELLQNTRLSETLTNVVIPTFDLKKLHPVVFSNFQLKTVPSFDAKLSDICIGTSAAPTYLPPYYFKNGDTEFNLIDGGVAATNPAMAALTEVIKQQKEKNPDMTPKNSKEKNKILLLSIGCGTAKAVGVDAQVAEHFSANQWAATGLAVGAYDYGNKDMTEFYISTVYPGLQSSDYYLRIQEYNLDPSMDALDNATAVNIKNLEKAGYKLLNEPVFRKNVNTFVPEEEPEWGTNAQALERFEHCVLVSFLT</sequence>
<keyword evidence="6" id="KW-0732">Signal</keyword>
<comment type="function">
    <text evidence="5">Lipolytic acyl hydrolase (LAH).</text>
</comment>
<keyword evidence="9" id="KW-1185">Reference proteome</keyword>
<keyword evidence="8" id="KW-0808">Transferase</keyword>
<dbReference type="PROSITE" id="PS51635">
    <property type="entry name" value="PNPLA"/>
    <property type="match status" value="3"/>
</dbReference>
<feature type="short sequence motif" description="GXSXG" evidence="4">
    <location>
        <begin position="767"/>
        <end position="771"/>
    </location>
</feature>
<reference evidence="8 9" key="1">
    <citation type="submission" date="2019-04" db="EMBL/GenBank/DDBJ databases">
        <title>An improved genome assembly and genetic linkage map for asparagus bean, Vigna unguiculata ssp. sesquipedialis.</title>
        <authorList>
            <person name="Xia Q."/>
            <person name="Zhang R."/>
            <person name="Dong Y."/>
        </authorList>
    </citation>
    <scope>NUCLEOTIDE SEQUENCE [LARGE SCALE GENOMIC DNA]</scope>
    <source>
        <tissue evidence="8">Leaf</tissue>
    </source>
</reference>
<evidence type="ECO:0000259" key="7">
    <source>
        <dbReference type="PROSITE" id="PS51635"/>
    </source>
</evidence>
<dbReference type="EMBL" id="CP039352">
    <property type="protein sequence ID" value="QCE04853.1"/>
    <property type="molecule type" value="Genomic_DNA"/>
</dbReference>
<keyword evidence="4 5" id="KW-0378">Hydrolase</keyword>
<organism evidence="8 9">
    <name type="scientific">Vigna unguiculata</name>
    <name type="common">Cowpea</name>
    <dbReference type="NCBI Taxonomy" id="3917"/>
    <lineage>
        <taxon>Eukaryota</taxon>
        <taxon>Viridiplantae</taxon>
        <taxon>Streptophyta</taxon>
        <taxon>Embryophyta</taxon>
        <taxon>Tracheophyta</taxon>
        <taxon>Spermatophyta</taxon>
        <taxon>Magnoliopsida</taxon>
        <taxon>eudicotyledons</taxon>
        <taxon>Gunneridae</taxon>
        <taxon>Pentapetalae</taxon>
        <taxon>rosids</taxon>
        <taxon>fabids</taxon>
        <taxon>Fabales</taxon>
        <taxon>Fabaceae</taxon>
        <taxon>Papilionoideae</taxon>
        <taxon>50 kb inversion clade</taxon>
        <taxon>NPAAA clade</taxon>
        <taxon>indigoferoid/millettioid clade</taxon>
        <taxon>Phaseoleae</taxon>
        <taxon>Vigna</taxon>
    </lineage>
</organism>
<feature type="active site" description="Nucleophile" evidence="4">
    <location>
        <position position="418"/>
    </location>
</feature>
<dbReference type="Pfam" id="PF01734">
    <property type="entry name" value="Patatin"/>
    <property type="match status" value="3"/>
</dbReference>
<evidence type="ECO:0000256" key="2">
    <source>
        <dbReference type="ARBA" id="ARBA00022963"/>
    </source>
</evidence>
<feature type="short sequence motif" description="DGA/G" evidence="4">
    <location>
        <begin position="908"/>
        <end position="910"/>
    </location>
</feature>
<feature type="active site" description="Nucleophile" evidence="4">
    <location>
        <position position="769"/>
    </location>
</feature>
<evidence type="ECO:0000313" key="8">
    <source>
        <dbReference type="EMBL" id="QCE04853.1"/>
    </source>
</evidence>
<evidence type="ECO:0000256" key="4">
    <source>
        <dbReference type="PROSITE-ProRule" id="PRU01161"/>
    </source>
</evidence>
<feature type="domain" description="PNPLA" evidence="7">
    <location>
        <begin position="35"/>
        <end position="219"/>
    </location>
</feature>
<feature type="short sequence motif" description="GXSXG" evidence="4">
    <location>
        <begin position="416"/>
        <end position="420"/>
    </location>
</feature>
<keyword evidence="2 4" id="KW-0442">Lipid degradation</keyword>
<dbReference type="GO" id="GO:0047372">
    <property type="term" value="F:monoacylglycerol lipase activity"/>
    <property type="evidence" value="ECO:0007669"/>
    <property type="project" value="TreeGrafter"/>
</dbReference>
<dbReference type="GO" id="GO:0004620">
    <property type="term" value="F:phospholipase activity"/>
    <property type="evidence" value="ECO:0007669"/>
    <property type="project" value="TreeGrafter"/>
</dbReference>
<feature type="active site" description="Proton acceptor" evidence="4">
    <location>
        <position position="206"/>
    </location>
</feature>
<dbReference type="GO" id="GO:0016740">
    <property type="term" value="F:transferase activity"/>
    <property type="evidence" value="ECO:0007669"/>
    <property type="project" value="UniProtKB-KW"/>
</dbReference>
<evidence type="ECO:0000256" key="5">
    <source>
        <dbReference type="RuleBase" id="RU361262"/>
    </source>
</evidence>
<dbReference type="PANTHER" id="PTHR32176">
    <property type="entry name" value="XYLOSE ISOMERASE"/>
    <property type="match status" value="1"/>
</dbReference>
<feature type="short sequence motif" description="GXGXXG" evidence="4">
    <location>
        <begin position="39"/>
        <end position="44"/>
    </location>
</feature>
<dbReference type="AlphaFoldDB" id="A0A4D6MTW0"/>
<dbReference type="GO" id="GO:0016042">
    <property type="term" value="P:lipid catabolic process"/>
    <property type="evidence" value="ECO:0007669"/>
    <property type="project" value="UniProtKB-UniRule"/>
</dbReference>
<feature type="short sequence motif" description="DGA/G" evidence="4">
    <location>
        <begin position="206"/>
        <end position="208"/>
    </location>
</feature>